<evidence type="ECO:0000313" key="8">
    <source>
        <dbReference type="EMBL" id="PPE71741.1"/>
    </source>
</evidence>
<dbReference type="GO" id="GO:0016020">
    <property type="term" value="C:membrane"/>
    <property type="evidence" value="ECO:0007669"/>
    <property type="project" value="UniProtKB-SubCell"/>
</dbReference>
<evidence type="ECO:0000256" key="7">
    <source>
        <dbReference type="SAM" id="Phobius"/>
    </source>
</evidence>
<dbReference type="Proteomes" id="UP000239406">
    <property type="component" value="Unassembled WGS sequence"/>
</dbReference>
<evidence type="ECO:0000256" key="4">
    <source>
        <dbReference type="ARBA" id="ARBA00022989"/>
    </source>
</evidence>
<evidence type="ECO:0000256" key="6">
    <source>
        <dbReference type="SAM" id="MobiDB-lite"/>
    </source>
</evidence>
<feature type="transmembrane region" description="Helical" evidence="7">
    <location>
        <begin position="316"/>
        <end position="346"/>
    </location>
</feature>
<evidence type="ECO:0000256" key="1">
    <source>
        <dbReference type="ARBA" id="ARBA00004141"/>
    </source>
</evidence>
<feature type="transmembrane region" description="Helical" evidence="7">
    <location>
        <begin position="75"/>
        <end position="96"/>
    </location>
</feature>
<feature type="transmembrane region" description="Helical" evidence="7">
    <location>
        <begin position="245"/>
        <end position="275"/>
    </location>
</feature>
<feature type="transmembrane region" description="Helical" evidence="7">
    <location>
        <begin position="160"/>
        <end position="182"/>
    </location>
</feature>
<organism evidence="8 9">
    <name type="scientific">Caldimonas thermodepolymerans</name>
    <dbReference type="NCBI Taxonomy" id="215580"/>
    <lineage>
        <taxon>Bacteria</taxon>
        <taxon>Pseudomonadati</taxon>
        <taxon>Pseudomonadota</taxon>
        <taxon>Betaproteobacteria</taxon>
        <taxon>Burkholderiales</taxon>
        <taxon>Sphaerotilaceae</taxon>
        <taxon>Caldimonas</taxon>
    </lineage>
</organism>
<sequence>MPEDRMTPSPSNADGWLTRSRVQVIALAALTAVVLYLCYLIALPFLPALTWALVLAVIANPLHERIREKVHGKSVVAALAVLAVTVVLAVPTVFVAHEVAQQASERVAKLRGDPAEKLWQQTKERYPRVAPLMRWAEREANVREQMSRFSEFVLESARRFVSSSVYAVVGGLITLYLLFYFFRDKEKTLGALRRLVPLSAPESELVFRRVHDTIHAIVYGTLVVALVQGTLGGLMFWWLGLPAPLMWGAVMAFLAILPMLGAAIVWMPAALMLAFDGQWDKALLLVIWGSVVVGLVDNLLYPLLVKNRLRLHTVPVFMSVVGGLLVFGAAGVVLGPVVLAVALGLLEVWRQRLARTELPAALQASPAAPPQPTAAATPSPERVDA</sequence>
<feature type="transmembrane region" description="Helical" evidence="7">
    <location>
        <begin position="216"/>
        <end position="239"/>
    </location>
</feature>
<reference evidence="8 9" key="1">
    <citation type="submission" date="2018-02" db="EMBL/GenBank/DDBJ databases">
        <title>Reclassifiation of [Polyangium] brachysporum DSM 7029 as Guopingzhaonella breviflexa gen. nov., sp. nov., a member of the family Comamonadaceae.</title>
        <authorList>
            <person name="Tang B."/>
        </authorList>
    </citation>
    <scope>NUCLEOTIDE SEQUENCE [LARGE SCALE GENOMIC DNA]</scope>
    <source>
        <strain evidence="8 9">DSM 15344</strain>
    </source>
</reference>
<evidence type="ECO:0000256" key="2">
    <source>
        <dbReference type="ARBA" id="ARBA00009773"/>
    </source>
</evidence>
<dbReference type="PANTHER" id="PTHR21716:SF4">
    <property type="entry name" value="TRANSMEMBRANE PROTEIN 245"/>
    <property type="match status" value="1"/>
</dbReference>
<feature type="transmembrane region" description="Helical" evidence="7">
    <location>
        <begin position="282"/>
        <end position="304"/>
    </location>
</feature>
<dbReference type="OrthoDB" id="5298283at2"/>
<comment type="similarity">
    <text evidence="2">Belongs to the autoinducer-2 exporter (AI-2E) (TC 2.A.86) family.</text>
</comment>
<dbReference type="InterPro" id="IPR002549">
    <property type="entry name" value="AI-2E-like"/>
</dbReference>
<feature type="region of interest" description="Disordered" evidence="6">
    <location>
        <begin position="363"/>
        <end position="385"/>
    </location>
</feature>
<proteinExistence type="inferred from homology"/>
<keyword evidence="9" id="KW-1185">Reference proteome</keyword>
<dbReference type="AlphaFoldDB" id="A0A2S5T9R9"/>
<dbReference type="EMBL" id="PSNY01000001">
    <property type="protein sequence ID" value="PPE71741.1"/>
    <property type="molecule type" value="Genomic_DNA"/>
</dbReference>
<feature type="compositionally biased region" description="Low complexity" evidence="6">
    <location>
        <begin position="373"/>
        <end position="385"/>
    </location>
</feature>
<accession>A0A2S5T9R9</accession>
<keyword evidence="4 7" id="KW-1133">Transmembrane helix</keyword>
<name>A0A2S5T9R9_9BURK</name>
<dbReference type="PANTHER" id="PTHR21716">
    <property type="entry name" value="TRANSMEMBRANE PROTEIN"/>
    <property type="match status" value="1"/>
</dbReference>
<gene>
    <name evidence="8" type="ORF">C1702_01755</name>
</gene>
<dbReference type="Pfam" id="PF01594">
    <property type="entry name" value="AI-2E_transport"/>
    <property type="match status" value="1"/>
</dbReference>
<evidence type="ECO:0000256" key="3">
    <source>
        <dbReference type="ARBA" id="ARBA00022692"/>
    </source>
</evidence>
<evidence type="ECO:0000256" key="5">
    <source>
        <dbReference type="ARBA" id="ARBA00023136"/>
    </source>
</evidence>
<keyword evidence="5 7" id="KW-0472">Membrane</keyword>
<comment type="subcellular location">
    <subcellularLocation>
        <location evidence="1">Membrane</location>
        <topology evidence="1">Multi-pass membrane protein</topology>
    </subcellularLocation>
</comment>
<evidence type="ECO:0000313" key="9">
    <source>
        <dbReference type="Proteomes" id="UP000239406"/>
    </source>
</evidence>
<comment type="caution">
    <text evidence="8">The sequence shown here is derived from an EMBL/GenBank/DDBJ whole genome shotgun (WGS) entry which is preliminary data.</text>
</comment>
<keyword evidence="3 7" id="KW-0812">Transmembrane</keyword>
<protein>
    <submittedName>
        <fullName evidence="8">AI-2E family transporter</fullName>
    </submittedName>
</protein>